<proteinExistence type="predicted"/>
<dbReference type="EMBL" id="LUGG01000002">
    <property type="protein sequence ID" value="OBZ77253.1"/>
    <property type="molecule type" value="Genomic_DNA"/>
</dbReference>
<sequence>MVFAHFIVGNTYNYTINDWFKDISLASSKGIDAFALNVGADSWDRPRFVTHTLRLLNKTALHSSCSSHST</sequence>
<keyword evidence="2" id="KW-1185">Reference proteome</keyword>
<gene>
    <name evidence="1" type="ORF">A0H81_01817</name>
</gene>
<evidence type="ECO:0000313" key="2">
    <source>
        <dbReference type="Proteomes" id="UP000092993"/>
    </source>
</evidence>
<dbReference type="Pfam" id="PF03659">
    <property type="entry name" value="Glyco_hydro_71"/>
    <property type="match status" value="1"/>
</dbReference>
<dbReference type="AlphaFoldDB" id="A0A1C7MK43"/>
<dbReference type="STRING" id="5627.A0A1C7MK43"/>
<dbReference type="OrthoDB" id="3258470at2759"/>
<protein>
    <submittedName>
        <fullName evidence="1">Uncharacterized protein</fullName>
    </submittedName>
</protein>
<dbReference type="InterPro" id="IPR005197">
    <property type="entry name" value="Glyco_hydro_71"/>
</dbReference>
<dbReference type="GO" id="GO:0051118">
    <property type="term" value="F:glucan endo-1,3-alpha-glucosidase activity"/>
    <property type="evidence" value="ECO:0007669"/>
    <property type="project" value="InterPro"/>
</dbReference>
<evidence type="ECO:0000313" key="1">
    <source>
        <dbReference type="EMBL" id="OBZ77253.1"/>
    </source>
</evidence>
<dbReference type="Proteomes" id="UP000092993">
    <property type="component" value="Unassembled WGS sequence"/>
</dbReference>
<comment type="caution">
    <text evidence="1">The sequence shown here is derived from an EMBL/GenBank/DDBJ whole genome shotgun (WGS) entry which is preliminary data.</text>
</comment>
<organism evidence="1 2">
    <name type="scientific">Grifola frondosa</name>
    <name type="common">Maitake</name>
    <name type="synonym">Polyporus frondosus</name>
    <dbReference type="NCBI Taxonomy" id="5627"/>
    <lineage>
        <taxon>Eukaryota</taxon>
        <taxon>Fungi</taxon>
        <taxon>Dikarya</taxon>
        <taxon>Basidiomycota</taxon>
        <taxon>Agaricomycotina</taxon>
        <taxon>Agaricomycetes</taxon>
        <taxon>Polyporales</taxon>
        <taxon>Grifolaceae</taxon>
        <taxon>Grifola</taxon>
    </lineage>
</organism>
<accession>A0A1C7MK43</accession>
<reference evidence="1 2" key="1">
    <citation type="submission" date="2016-03" db="EMBL/GenBank/DDBJ databases">
        <title>Whole genome sequencing of Grifola frondosa 9006-11.</title>
        <authorList>
            <person name="Min B."/>
            <person name="Park H."/>
            <person name="Kim J.-G."/>
            <person name="Cho H."/>
            <person name="Oh Y.-L."/>
            <person name="Kong W.-S."/>
            <person name="Choi I.-G."/>
        </authorList>
    </citation>
    <scope>NUCLEOTIDE SEQUENCE [LARGE SCALE GENOMIC DNA]</scope>
    <source>
        <strain evidence="1 2">9006-11</strain>
    </source>
</reference>
<name>A0A1C7MK43_GRIFR</name>